<feature type="compositionally biased region" description="Acidic residues" evidence="1">
    <location>
        <begin position="80"/>
        <end position="89"/>
    </location>
</feature>
<feature type="region of interest" description="Disordered" evidence="1">
    <location>
        <begin position="74"/>
        <end position="95"/>
    </location>
</feature>
<comment type="caution">
    <text evidence="2">The sequence shown here is derived from an EMBL/GenBank/DDBJ whole genome shotgun (WGS) entry which is preliminary data.</text>
</comment>
<dbReference type="EMBL" id="JASCZI010211753">
    <property type="protein sequence ID" value="MED6196440.1"/>
    <property type="molecule type" value="Genomic_DNA"/>
</dbReference>
<evidence type="ECO:0000313" key="2">
    <source>
        <dbReference type="EMBL" id="MED6196440.1"/>
    </source>
</evidence>
<evidence type="ECO:0000313" key="3">
    <source>
        <dbReference type="Proteomes" id="UP001341840"/>
    </source>
</evidence>
<dbReference type="Proteomes" id="UP001341840">
    <property type="component" value="Unassembled WGS sequence"/>
</dbReference>
<proteinExistence type="predicted"/>
<evidence type="ECO:0000256" key="1">
    <source>
        <dbReference type="SAM" id="MobiDB-lite"/>
    </source>
</evidence>
<reference evidence="2 3" key="1">
    <citation type="journal article" date="2023" name="Plants (Basel)">
        <title>Bridging the Gap: Combining Genomics and Transcriptomics Approaches to Understand Stylosanthes scabra, an Orphan Legume from the Brazilian Caatinga.</title>
        <authorList>
            <person name="Ferreira-Neto J.R.C."/>
            <person name="da Silva M.D."/>
            <person name="Binneck E."/>
            <person name="de Melo N.F."/>
            <person name="da Silva R.H."/>
            <person name="de Melo A.L.T.M."/>
            <person name="Pandolfi V."/>
            <person name="Bustamante F.O."/>
            <person name="Brasileiro-Vidal A.C."/>
            <person name="Benko-Iseppon A.M."/>
        </authorList>
    </citation>
    <scope>NUCLEOTIDE SEQUENCE [LARGE SCALE GENOMIC DNA]</scope>
    <source>
        <tissue evidence="2">Leaves</tissue>
    </source>
</reference>
<protein>
    <submittedName>
        <fullName evidence="2">Uncharacterized protein</fullName>
    </submittedName>
</protein>
<gene>
    <name evidence="2" type="ORF">PIB30_047522</name>
</gene>
<organism evidence="2 3">
    <name type="scientific">Stylosanthes scabra</name>
    <dbReference type="NCBI Taxonomy" id="79078"/>
    <lineage>
        <taxon>Eukaryota</taxon>
        <taxon>Viridiplantae</taxon>
        <taxon>Streptophyta</taxon>
        <taxon>Embryophyta</taxon>
        <taxon>Tracheophyta</taxon>
        <taxon>Spermatophyta</taxon>
        <taxon>Magnoliopsida</taxon>
        <taxon>eudicotyledons</taxon>
        <taxon>Gunneridae</taxon>
        <taxon>Pentapetalae</taxon>
        <taxon>rosids</taxon>
        <taxon>fabids</taxon>
        <taxon>Fabales</taxon>
        <taxon>Fabaceae</taxon>
        <taxon>Papilionoideae</taxon>
        <taxon>50 kb inversion clade</taxon>
        <taxon>dalbergioids sensu lato</taxon>
        <taxon>Dalbergieae</taxon>
        <taxon>Pterocarpus clade</taxon>
        <taxon>Stylosanthes</taxon>
    </lineage>
</organism>
<accession>A0ABU6XEG1</accession>
<sequence length="95" mass="10419">MRLQQWVGGIAPSIASVTLSSVSFLTESAMLSRDSRDLTKHCDSDYGWVFASSMTDMDLSVVEAENRCGYCSIEDGNLEKDEDKDDNGDDGMVGR</sequence>
<keyword evidence="3" id="KW-1185">Reference proteome</keyword>
<name>A0ABU6XEG1_9FABA</name>